<dbReference type="Pfam" id="PF13412">
    <property type="entry name" value="HTH_24"/>
    <property type="match status" value="1"/>
</dbReference>
<comment type="caution">
    <text evidence="1">The sequence shown here is derived from an EMBL/GenBank/DDBJ whole genome shotgun (WGS) entry which is preliminary data.</text>
</comment>
<dbReference type="AlphaFoldDB" id="D9PG92"/>
<reference evidence="1" key="1">
    <citation type="submission" date="2010-07" db="EMBL/GenBank/DDBJ databases">
        <authorList>
            <consortium name="CONSOLIDER consortium CSD2007-00005"/>
            <person name="Guazzaroni M.-E."/>
            <person name="Richter M."/>
            <person name="Garcia-Salamanca A."/>
            <person name="Yarza P."/>
            <person name="Ferrer M."/>
        </authorList>
    </citation>
    <scope>NUCLEOTIDE SEQUENCE</scope>
</reference>
<reference evidence="1" key="2">
    <citation type="journal article" date="2011" name="Microb. Ecol.">
        <title>Taxonomic and Functional Metagenomic Profiling of the Microbial Community in the Anoxic Sediment of a Sub-saline Shallow Lake (Laguna de Carrizo, Central Spain).</title>
        <authorList>
            <person name="Ferrer M."/>
            <person name="Guazzaroni M.E."/>
            <person name="Richter M."/>
            <person name="Garcia-Salamanca A."/>
            <person name="Yarza P."/>
            <person name="Suarez-Suarez A."/>
            <person name="Solano J."/>
            <person name="Alcaide M."/>
            <person name="van Dillewijn P."/>
            <person name="Molina-Henares M.A."/>
            <person name="Lopez-Cortes N."/>
            <person name="Al-Ramahi Y."/>
            <person name="Guerrero C."/>
            <person name="Acosta A."/>
            <person name="de Eugenio L.I."/>
            <person name="Martinez V."/>
            <person name="Marques S."/>
            <person name="Rojo F."/>
            <person name="Santero E."/>
            <person name="Genilloud O."/>
            <person name="Perez-Perez J."/>
            <person name="Rossello-Mora R."/>
            <person name="Ramos J.L."/>
        </authorList>
    </citation>
    <scope>NUCLEOTIDE SEQUENCE</scope>
</reference>
<evidence type="ECO:0000313" key="1">
    <source>
        <dbReference type="EMBL" id="EFK97423.1"/>
    </source>
</evidence>
<dbReference type="InterPro" id="IPR036390">
    <property type="entry name" value="WH_DNA-bd_sf"/>
</dbReference>
<gene>
    <name evidence="1" type="ORF">LDC_0539</name>
</gene>
<organism evidence="1">
    <name type="scientific">sediment metagenome</name>
    <dbReference type="NCBI Taxonomy" id="749907"/>
    <lineage>
        <taxon>unclassified sequences</taxon>
        <taxon>metagenomes</taxon>
        <taxon>ecological metagenomes</taxon>
    </lineage>
</organism>
<proteinExistence type="predicted"/>
<accession>D9PG92</accession>
<dbReference type="SUPFAM" id="SSF46785">
    <property type="entry name" value="Winged helix' DNA-binding domain"/>
    <property type="match status" value="1"/>
</dbReference>
<dbReference type="InterPro" id="IPR036388">
    <property type="entry name" value="WH-like_DNA-bd_sf"/>
</dbReference>
<dbReference type="EMBL" id="ADZX01000207">
    <property type="protein sequence ID" value="EFK97423.1"/>
    <property type="molecule type" value="Genomic_DNA"/>
</dbReference>
<dbReference type="Gene3D" id="1.10.10.10">
    <property type="entry name" value="Winged helix-like DNA-binding domain superfamily/Winged helix DNA-binding domain"/>
    <property type="match status" value="1"/>
</dbReference>
<name>D9PG92_9ZZZZ</name>
<feature type="non-terminal residue" evidence="1">
    <location>
        <position position="54"/>
    </location>
</feature>
<protein>
    <submittedName>
        <fullName evidence="1">Transcriptional regulator, MarR family</fullName>
    </submittedName>
</protein>
<sequence>MKAQDLKYLQLVQELSEERGLTQRDLFLRLGMAQGLVNRYLKRLAQKGWIKLTT</sequence>